<name>A0A1I2V8E1_9GAMM</name>
<dbReference type="SUPFAM" id="SSF53474">
    <property type="entry name" value="alpha/beta-Hydrolases"/>
    <property type="match status" value="1"/>
</dbReference>
<keyword evidence="3" id="KW-1185">Reference proteome</keyword>
<protein>
    <recommendedName>
        <fullName evidence="1">AB hydrolase-1 domain-containing protein</fullName>
    </recommendedName>
</protein>
<reference evidence="3" key="1">
    <citation type="submission" date="2016-10" db="EMBL/GenBank/DDBJ databases">
        <authorList>
            <person name="Varghese N."/>
            <person name="Submissions S."/>
        </authorList>
    </citation>
    <scope>NUCLEOTIDE SEQUENCE [LARGE SCALE GENOMIC DNA]</scope>
    <source>
        <strain evidence="3">CGMCC 1.10971</strain>
    </source>
</reference>
<dbReference type="STRING" id="1045558.SAMN05216175_1164"/>
<dbReference type="PANTHER" id="PTHR36837">
    <property type="entry name" value="POLY(3-HYDROXYALKANOATE) POLYMERASE SUBUNIT PHAC"/>
    <property type="match status" value="1"/>
</dbReference>
<dbReference type="RefSeq" id="WP_090729971.1">
    <property type="nucleotide sequence ID" value="NZ_FOOU01000016.1"/>
</dbReference>
<evidence type="ECO:0000313" key="2">
    <source>
        <dbReference type="EMBL" id="SFG85624.1"/>
    </source>
</evidence>
<evidence type="ECO:0000259" key="1">
    <source>
        <dbReference type="Pfam" id="PF00561"/>
    </source>
</evidence>
<dbReference type="InterPro" id="IPR000073">
    <property type="entry name" value="AB_hydrolase_1"/>
</dbReference>
<dbReference type="Pfam" id="PF00561">
    <property type="entry name" value="Abhydrolase_1"/>
    <property type="match status" value="1"/>
</dbReference>
<organism evidence="2 3">
    <name type="scientific">Neptunomonas qingdaonensis</name>
    <dbReference type="NCBI Taxonomy" id="1045558"/>
    <lineage>
        <taxon>Bacteria</taxon>
        <taxon>Pseudomonadati</taxon>
        <taxon>Pseudomonadota</taxon>
        <taxon>Gammaproteobacteria</taxon>
        <taxon>Oceanospirillales</taxon>
        <taxon>Oceanospirillaceae</taxon>
        <taxon>Neptunomonas</taxon>
    </lineage>
</organism>
<dbReference type="OrthoDB" id="9767934at2"/>
<evidence type="ECO:0000313" key="3">
    <source>
        <dbReference type="Proteomes" id="UP000198623"/>
    </source>
</evidence>
<proteinExistence type="predicted"/>
<feature type="domain" description="AB hydrolase-1" evidence="1">
    <location>
        <begin position="300"/>
        <end position="374"/>
    </location>
</feature>
<dbReference type="EMBL" id="FOOU01000016">
    <property type="protein sequence ID" value="SFG85624.1"/>
    <property type="molecule type" value="Genomic_DNA"/>
</dbReference>
<accession>A0A1I2V8E1</accession>
<dbReference type="PANTHER" id="PTHR36837:SF2">
    <property type="entry name" value="POLY(3-HYDROXYALKANOATE) POLYMERASE SUBUNIT PHAC"/>
    <property type="match status" value="1"/>
</dbReference>
<dbReference type="AlphaFoldDB" id="A0A1I2V8E1"/>
<dbReference type="Gene3D" id="3.40.50.1820">
    <property type="entry name" value="alpha/beta hydrolase"/>
    <property type="match status" value="1"/>
</dbReference>
<dbReference type="InterPro" id="IPR029058">
    <property type="entry name" value="AB_hydrolase_fold"/>
</dbReference>
<gene>
    <name evidence="2" type="ORF">SAMN05216175_1164</name>
</gene>
<dbReference type="InterPro" id="IPR051321">
    <property type="entry name" value="PHA/PHB_synthase"/>
</dbReference>
<sequence length="597" mass="67902">MEWTSIFPAHTPTTEQLLALSQWSGANNNIGLDTSLDWKSDLCGNWLRGMQQHYQQLDSLNRRLPDNSIAAFNLQMTQQWMQTFLFDPVRNKAKQAVLNRTDPDLFKQQNIDIETQYAKLTGELCQQCFENDKFSPTRAAKIFTDPLQSQLFYFRLIKLAALEYQYNSLGLTRLTAQKELLTSLLILITGTPTTDPQPYRKYDNNQPLDSFDEYLAKCQLRLEKLYQQQAFDLLYFSEHSPAAKLGCCDYSVVKDSSLHGVQLRYYPSQSKNADKKPIIYLSSPLINRADIFDLSPGKSVIEGLISNGHHVYLVDYSQAGDQDTGQGLDFFGKQIHDRYLNLIQQQYPEQKIHAMGYCMGGTLFVTYLARRAEERQAQGLAMDITKLVLMATPILFDDAGSGHGPMRELIRTRYDKEMISQIFDGSNIPPQLIEAGMHQIQPGVRYTVSHGFYERASFDGAIEDAAPFLNWLNHGTRFPARAHQEWIENIFTDNQIWRDKYCLSSSIPALDGKPVDMHALTRAGVQLMDYRGLRDPISPAGSCIASENWGVDHGGNSETTDGLNRTIEKNIGHIFVVSRKLLSEYLEHALHFYNSKG</sequence>
<dbReference type="Proteomes" id="UP000198623">
    <property type="component" value="Unassembled WGS sequence"/>
</dbReference>